<evidence type="ECO:0000256" key="2">
    <source>
        <dbReference type="ARBA" id="ARBA00006706"/>
    </source>
</evidence>
<dbReference type="SUPFAM" id="SSF48576">
    <property type="entry name" value="Terpenoid synthases"/>
    <property type="match status" value="1"/>
</dbReference>
<protein>
    <recommendedName>
        <fullName evidence="7">Polyprenyl synthetase</fullName>
    </recommendedName>
</protein>
<comment type="cofactor">
    <cofactor evidence="1">
        <name>Mg(2+)</name>
        <dbReference type="ChEBI" id="CHEBI:18420"/>
    </cofactor>
</comment>
<evidence type="ECO:0000256" key="1">
    <source>
        <dbReference type="ARBA" id="ARBA00001946"/>
    </source>
</evidence>
<reference evidence="6" key="1">
    <citation type="journal article" date="2015" name="Nature">
        <title>Complex archaea that bridge the gap between prokaryotes and eukaryotes.</title>
        <authorList>
            <person name="Spang A."/>
            <person name="Saw J.H."/>
            <person name="Jorgensen S.L."/>
            <person name="Zaremba-Niedzwiedzka K."/>
            <person name="Martijn J."/>
            <person name="Lind A.E."/>
            <person name="van Eijk R."/>
            <person name="Schleper C."/>
            <person name="Guy L."/>
            <person name="Ettema T.J."/>
        </authorList>
    </citation>
    <scope>NUCLEOTIDE SEQUENCE</scope>
</reference>
<dbReference type="PANTHER" id="PTHR12001">
    <property type="entry name" value="GERANYLGERANYL PYROPHOSPHATE SYNTHASE"/>
    <property type="match status" value="1"/>
</dbReference>
<keyword evidence="4" id="KW-0479">Metal-binding</keyword>
<evidence type="ECO:0000256" key="3">
    <source>
        <dbReference type="ARBA" id="ARBA00022679"/>
    </source>
</evidence>
<dbReference type="Gene3D" id="1.10.600.10">
    <property type="entry name" value="Farnesyl Diphosphate Synthase"/>
    <property type="match status" value="1"/>
</dbReference>
<dbReference type="InterPro" id="IPR000092">
    <property type="entry name" value="Polyprenyl_synt"/>
</dbReference>
<feature type="non-terminal residue" evidence="6">
    <location>
        <position position="309"/>
    </location>
</feature>
<accession>A0A0F9D2Z7</accession>
<evidence type="ECO:0000313" key="6">
    <source>
        <dbReference type="EMBL" id="KKL06473.1"/>
    </source>
</evidence>
<dbReference type="EMBL" id="LAZR01043685">
    <property type="protein sequence ID" value="KKL06473.1"/>
    <property type="molecule type" value="Genomic_DNA"/>
</dbReference>
<dbReference type="PROSITE" id="PS00444">
    <property type="entry name" value="POLYPRENYL_SYNTHASE_2"/>
    <property type="match status" value="1"/>
</dbReference>
<dbReference type="SFLD" id="SFLDS00005">
    <property type="entry name" value="Isoprenoid_Synthase_Type_I"/>
    <property type="match status" value="1"/>
</dbReference>
<dbReference type="GO" id="GO:0046872">
    <property type="term" value="F:metal ion binding"/>
    <property type="evidence" value="ECO:0007669"/>
    <property type="project" value="UniProtKB-KW"/>
</dbReference>
<organism evidence="6">
    <name type="scientific">marine sediment metagenome</name>
    <dbReference type="NCBI Taxonomy" id="412755"/>
    <lineage>
        <taxon>unclassified sequences</taxon>
        <taxon>metagenomes</taxon>
        <taxon>ecological metagenomes</taxon>
    </lineage>
</organism>
<gene>
    <name evidence="6" type="ORF">LCGC14_2595680</name>
</gene>
<keyword evidence="3" id="KW-0808">Transferase</keyword>
<keyword evidence="5" id="KW-0460">Magnesium</keyword>
<dbReference type="InterPro" id="IPR008949">
    <property type="entry name" value="Isoprenoid_synthase_dom_sf"/>
</dbReference>
<dbReference type="GO" id="GO:0008299">
    <property type="term" value="P:isoprenoid biosynthetic process"/>
    <property type="evidence" value="ECO:0007669"/>
    <property type="project" value="InterPro"/>
</dbReference>
<dbReference type="PANTHER" id="PTHR12001:SF69">
    <property type="entry name" value="ALL TRANS-POLYPRENYL-DIPHOSPHATE SYNTHASE PDSS1"/>
    <property type="match status" value="1"/>
</dbReference>
<evidence type="ECO:0000256" key="5">
    <source>
        <dbReference type="ARBA" id="ARBA00022842"/>
    </source>
</evidence>
<dbReference type="InterPro" id="IPR033749">
    <property type="entry name" value="Polyprenyl_synt_CS"/>
</dbReference>
<name>A0A0F9D2Z7_9ZZZZ</name>
<comment type="caution">
    <text evidence="6">The sequence shown here is derived from an EMBL/GenBank/DDBJ whole genome shotgun (WGS) entry which is preliminary data.</text>
</comment>
<evidence type="ECO:0000256" key="4">
    <source>
        <dbReference type="ARBA" id="ARBA00022723"/>
    </source>
</evidence>
<proteinExistence type="inferred from homology"/>
<evidence type="ECO:0008006" key="7">
    <source>
        <dbReference type="Google" id="ProtNLM"/>
    </source>
</evidence>
<comment type="similarity">
    <text evidence="2">Belongs to the FPP/GGPP synthase family.</text>
</comment>
<dbReference type="AlphaFoldDB" id="A0A0F9D2Z7"/>
<sequence>MTNCSAERALAGFVADVRRLVAERVEGSVLRFADGVDVVQLLPGKMLRTRLAARLTACGCTSFDQADLAGLCAATELVHTASLCHDDVIDNALIRRARASLWQSVGASGAILIGDLLFCEAMKLVYDAADGRYVGAFLAKTSQVVTAEAEQELTLRGKELDEQSCLAVARDKTGPLFAFVAAVCGGDDEEFSAVLEEAGYLIGTAYQLADDLFDVVGDEAATGKTLGSDCQRRKYTLPQAAEQGASVVRRRVVELCSSAVAHLAGRPAARAALERYLVDDLGSVFHRVDENLLQVLGDRVASFGDRRSH</sequence>
<dbReference type="Pfam" id="PF00348">
    <property type="entry name" value="polyprenyl_synt"/>
    <property type="match status" value="1"/>
</dbReference>
<dbReference type="GO" id="GO:0004659">
    <property type="term" value="F:prenyltransferase activity"/>
    <property type="evidence" value="ECO:0007669"/>
    <property type="project" value="InterPro"/>
</dbReference>